<feature type="compositionally biased region" description="Low complexity" evidence="1">
    <location>
        <begin position="160"/>
        <end position="190"/>
    </location>
</feature>
<feature type="region of interest" description="Disordered" evidence="1">
    <location>
        <begin position="439"/>
        <end position="479"/>
    </location>
</feature>
<feature type="compositionally biased region" description="Low complexity" evidence="1">
    <location>
        <begin position="70"/>
        <end position="92"/>
    </location>
</feature>
<dbReference type="PANTHER" id="PTHR12963:SF4">
    <property type="entry name" value="ACTIVATING SIGNAL COINTEGRATOR 1"/>
    <property type="match status" value="1"/>
</dbReference>
<name>A0ABR3GLF9_9PEZI</name>
<comment type="caution">
    <text evidence="3">The sequence shown here is derived from an EMBL/GenBank/DDBJ whole genome shotgun (WGS) entry which is preliminary data.</text>
</comment>
<organism evidence="3 4">
    <name type="scientific">Discina gigas</name>
    <dbReference type="NCBI Taxonomy" id="1032678"/>
    <lineage>
        <taxon>Eukaryota</taxon>
        <taxon>Fungi</taxon>
        <taxon>Dikarya</taxon>
        <taxon>Ascomycota</taxon>
        <taxon>Pezizomycotina</taxon>
        <taxon>Pezizomycetes</taxon>
        <taxon>Pezizales</taxon>
        <taxon>Discinaceae</taxon>
        <taxon>Discina</taxon>
    </lineage>
</organism>
<dbReference type="InterPro" id="IPR039128">
    <property type="entry name" value="TRIP4-like"/>
</dbReference>
<dbReference type="PANTHER" id="PTHR12963">
    <property type="entry name" value="THYROID RECEPTOR INTERACTING PROTEIN RELATED"/>
    <property type="match status" value="1"/>
</dbReference>
<feature type="domain" description="TRIP4/RQT4 C2HC5-type zinc finger" evidence="2">
    <location>
        <begin position="244"/>
        <end position="296"/>
    </location>
</feature>
<evidence type="ECO:0000313" key="3">
    <source>
        <dbReference type="EMBL" id="KAL0636752.1"/>
    </source>
</evidence>
<dbReference type="Proteomes" id="UP001447188">
    <property type="component" value="Unassembled WGS sequence"/>
</dbReference>
<accession>A0ABR3GLF9</accession>
<keyword evidence="4" id="KW-1185">Reference proteome</keyword>
<reference evidence="3 4" key="1">
    <citation type="submission" date="2024-02" db="EMBL/GenBank/DDBJ databases">
        <title>Discinaceae phylogenomics.</title>
        <authorList>
            <person name="Dirks A.C."/>
            <person name="James T.Y."/>
        </authorList>
    </citation>
    <scope>NUCLEOTIDE SEQUENCE [LARGE SCALE GENOMIC DNA]</scope>
    <source>
        <strain evidence="3 4">ACD0624</strain>
    </source>
</reference>
<sequence length="556" mass="60534">MSMSLQSWALPRLKPLLQLSEEDLRQAISYAASLPSAEQVGSHFKDFLGDSPDSLSFISDFNARLFPQQPTSSLKPTSTSSSPWSGDGPSGPRKGRKTKPPLTKFAQTPRKANDGVEGQFQNPNGVYIKKDIEDEYFTGSNKSRVPTPAPTPPGSDKPQTAPASKGGSSSAQPSSTTGSSSSKITGTLTSDLINIKTKKAKPQQQKVHVTGGTSMRGVSKDLDDLESALRTLEISTNPTLQPARRKCTCMGLIHEVFIAAPNCLSCGKIICIKEGLGPCTFCDTPLISADEIQSMVRVLRDERGKEKMAVNAAQNKRADVGRTQRPFSTPTPPSGSGDESEGLAKAMAHRDRLLGFQANNAQRTKIIDQAADYDMPTSTGLNPWATPQERALQLKKQQKVMRMAEWNAKEDYEKRRVVVAIDLKGRKIVKEMRDIAPPEISDDEDEEAGHDEEYNTGLEKGGRAAFKDKGKGKKVEKGGKYAKNPLLRGMIKPVYDKAQEKGKERDVEEVDGFGTTNTWRRVQDEFKDNEEIILNGGAYGGGKAERGTVGEELACG</sequence>
<protein>
    <recommendedName>
        <fullName evidence="2">TRIP4/RQT4 C2HC5-type zinc finger domain-containing protein</fullName>
    </recommendedName>
</protein>
<evidence type="ECO:0000256" key="1">
    <source>
        <dbReference type="SAM" id="MobiDB-lite"/>
    </source>
</evidence>
<evidence type="ECO:0000313" key="4">
    <source>
        <dbReference type="Proteomes" id="UP001447188"/>
    </source>
</evidence>
<gene>
    <name evidence="3" type="ORF">Q9L58_004234</name>
</gene>
<feature type="compositionally biased region" description="Acidic residues" evidence="1">
    <location>
        <begin position="440"/>
        <end position="450"/>
    </location>
</feature>
<feature type="compositionally biased region" description="Polar residues" evidence="1">
    <location>
        <begin position="202"/>
        <end position="213"/>
    </location>
</feature>
<feature type="compositionally biased region" description="Basic and acidic residues" evidence="1">
    <location>
        <begin position="460"/>
        <end position="479"/>
    </location>
</feature>
<feature type="region of interest" description="Disordered" evidence="1">
    <location>
        <begin position="309"/>
        <end position="343"/>
    </location>
</feature>
<dbReference type="InterPro" id="IPR009349">
    <property type="entry name" value="TRIP4/RQT4_C2HC5_Znf"/>
</dbReference>
<feature type="region of interest" description="Disordered" evidence="1">
    <location>
        <begin position="67"/>
        <end position="125"/>
    </location>
</feature>
<dbReference type="Pfam" id="PF06221">
    <property type="entry name" value="zf-C2HC5"/>
    <property type="match status" value="1"/>
</dbReference>
<evidence type="ECO:0000259" key="2">
    <source>
        <dbReference type="Pfam" id="PF06221"/>
    </source>
</evidence>
<proteinExistence type="predicted"/>
<dbReference type="EMBL" id="JBBBZM010000044">
    <property type="protein sequence ID" value="KAL0636752.1"/>
    <property type="molecule type" value="Genomic_DNA"/>
</dbReference>
<feature type="region of interest" description="Disordered" evidence="1">
    <location>
        <begin position="138"/>
        <end position="219"/>
    </location>
</feature>